<comment type="function">
    <text evidence="10">Catalyzes the reduction of fatty acyl-CoA to fatty alcohols.</text>
</comment>
<accession>A0A9P0SNQ6</accession>
<comment type="similarity">
    <text evidence="2 10">Belongs to the fatty acyl-CoA reductase family.</text>
</comment>
<dbReference type="AlphaFoldDB" id="A0A9P0SNQ6"/>
<keyword evidence="3 10" id="KW-0444">Lipid biosynthesis</keyword>
<comment type="catalytic activity">
    <reaction evidence="9 10">
        <text>a long-chain fatty acyl-CoA + 2 NADPH + 2 H(+) = a long-chain primary fatty alcohol + 2 NADP(+) + CoA</text>
        <dbReference type="Rhea" id="RHEA:52716"/>
        <dbReference type="ChEBI" id="CHEBI:15378"/>
        <dbReference type="ChEBI" id="CHEBI:57287"/>
        <dbReference type="ChEBI" id="CHEBI:57783"/>
        <dbReference type="ChEBI" id="CHEBI:58349"/>
        <dbReference type="ChEBI" id="CHEBI:77396"/>
        <dbReference type="ChEBI" id="CHEBI:83139"/>
        <dbReference type="EC" id="1.2.1.84"/>
    </reaction>
</comment>
<dbReference type="Proteomes" id="UP001152562">
    <property type="component" value="Unassembled WGS sequence"/>
</dbReference>
<comment type="caution">
    <text evidence="12">The sequence shown here is derived from an EMBL/GenBank/DDBJ whole genome shotgun (WGS) entry which is preliminary data.</text>
</comment>
<keyword evidence="4" id="KW-0812">Transmembrane</keyword>
<gene>
    <name evidence="12" type="ORF">PIBRA_LOCUS570</name>
</gene>
<dbReference type="GO" id="GO:0005777">
    <property type="term" value="C:peroxisome"/>
    <property type="evidence" value="ECO:0007669"/>
    <property type="project" value="TreeGrafter"/>
</dbReference>
<name>A0A9P0SNQ6_PIEBR</name>
<evidence type="ECO:0000256" key="1">
    <source>
        <dbReference type="ARBA" id="ARBA00004141"/>
    </source>
</evidence>
<dbReference type="CDD" id="cd05236">
    <property type="entry name" value="FAR-N_SDR_e"/>
    <property type="match status" value="2"/>
</dbReference>
<sequence length="544" mass="60165">MCQSIAESYAGKSIFITGSTGFLGKVLLEKILYSCSDLKKVYILLRGKRGLTIQERLKTLLELPVFSRVYREKAKFCDKIEPIVGDVSQDGLGISPEDRVTLINEVLVHVSTAYSNTHKISIEEKVYPSPMPLSMVDHLIKEQPDEERTKIIIKDEPNAYTFSKKLGEALLAEKHGHVPVIIIRPSIVTASLSEPLPGWIDNWNGATGLIGSISKGILRVIPGNEGNVLDLIPVDYVVNLIIVAATKKILVEMCQSVAECYAGKSIFITGCTGFLGKVLLEKILYSCSDVKKVYILLRGKRGLTIQERLKTLLELPVFSRVYREKAKFCDKIEPVVGDVSQDGLGISPEDRVTLINEVSYVFHSAASIKFTEPLHDLLNVNVKGTERVLSLCKCMKKLEVLVHVSTAYSNTHKIFIEEKVYPSPIPLSMIDHLIKEQPDEERTKIIIKDEPNAYTFSKKLGEALLAEKHGHVPVIIIRPSIVTASLSEPLPGWIDNWNGATGLIGSISKGILRVIPGNEGNVLDLIPVDYVVNLIIVAATKKIL</sequence>
<keyword evidence="7 10" id="KW-0443">Lipid metabolism</keyword>
<evidence type="ECO:0000313" key="13">
    <source>
        <dbReference type="Proteomes" id="UP001152562"/>
    </source>
</evidence>
<evidence type="ECO:0000256" key="5">
    <source>
        <dbReference type="ARBA" id="ARBA00022857"/>
    </source>
</evidence>
<dbReference type="Gene3D" id="3.40.50.720">
    <property type="entry name" value="NAD(P)-binding Rossmann-like Domain"/>
    <property type="match status" value="3"/>
</dbReference>
<dbReference type="SUPFAM" id="SSF51735">
    <property type="entry name" value="NAD(P)-binding Rossmann-fold domains"/>
    <property type="match status" value="2"/>
</dbReference>
<reference evidence="12" key="1">
    <citation type="submission" date="2022-05" db="EMBL/GenBank/DDBJ databases">
        <authorList>
            <person name="Okamura Y."/>
        </authorList>
    </citation>
    <scope>NUCLEOTIDE SEQUENCE</scope>
</reference>
<evidence type="ECO:0000259" key="11">
    <source>
        <dbReference type="Pfam" id="PF07993"/>
    </source>
</evidence>
<evidence type="ECO:0000256" key="8">
    <source>
        <dbReference type="ARBA" id="ARBA00023136"/>
    </source>
</evidence>
<evidence type="ECO:0000256" key="9">
    <source>
        <dbReference type="ARBA" id="ARBA00052530"/>
    </source>
</evidence>
<dbReference type="EC" id="1.2.1.84" evidence="10"/>
<comment type="subcellular location">
    <subcellularLocation>
        <location evidence="1">Membrane</location>
        <topology evidence="1">Multi-pass membrane protein</topology>
    </subcellularLocation>
</comment>
<keyword evidence="5 10" id="KW-0521">NADP</keyword>
<keyword evidence="13" id="KW-1185">Reference proteome</keyword>
<organism evidence="12 13">
    <name type="scientific">Pieris brassicae</name>
    <name type="common">White butterfly</name>
    <name type="synonym">Large white butterfly</name>
    <dbReference type="NCBI Taxonomy" id="7116"/>
    <lineage>
        <taxon>Eukaryota</taxon>
        <taxon>Metazoa</taxon>
        <taxon>Ecdysozoa</taxon>
        <taxon>Arthropoda</taxon>
        <taxon>Hexapoda</taxon>
        <taxon>Insecta</taxon>
        <taxon>Pterygota</taxon>
        <taxon>Neoptera</taxon>
        <taxon>Endopterygota</taxon>
        <taxon>Lepidoptera</taxon>
        <taxon>Glossata</taxon>
        <taxon>Ditrysia</taxon>
        <taxon>Papilionoidea</taxon>
        <taxon>Pieridae</taxon>
        <taxon>Pierinae</taxon>
        <taxon>Pieris</taxon>
    </lineage>
</organism>
<keyword evidence="10" id="KW-0560">Oxidoreductase</keyword>
<dbReference type="InterPro" id="IPR013120">
    <property type="entry name" value="FAR_NAD-bd"/>
</dbReference>
<dbReference type="FunFam" id="3.40.50.720:FF:000143">
    <property type="entry name" value="Fatty acyl-CoA reductase"/>
    <property type="match status" value="1"/>
</dbReference>
<protein>
    <recommendedName>
        <fullName evidence="10">Fatty acyl-CoA reductase</fullName>
        <ecNumber evidence="10">1.2.1.84</ecNumber>
    </recommendedName>
</protein>
<evidence type="ECO:0000256" key="3">
    <source>
        <dbReference type="ARBA" id="ARBA00022516"/>
    </source>
</evidence>
<dbReference type="EMBL" id="CALOZG010000001">
    <property type="protein sequence ID" value="CAH3872181.1"/>
    <property type="molecule type" value="Genomic_DNA"/>
</dbReference>
<proteinExistence type="inferred from homology"/>
<dbReference type="InterPro" id="IPR036291">
    <property type="entry name" value="NAD(P)-bd_dom_sf"/>
</dbReference>
<dbReference type="GO" id="GO:0080019">
    <property type="term" value="F:alcohol-forming very long-chain fatty acyl-CoA reductase activity"/>
    <property type="evidence" value="ECO:0007669"/>
    <property type="project" value="InterPro"/>
</dbReference>
<dbReference type="GO" id="GO:0016020">
    <property type="term" value="C:membrane"/>
    <property type="evidence" value="ECO:0007669"/>
    <property type="project" value="UniProtKB-SubCell"/>
</dbReference>
<keyword evidence="6" id="KW-1133">Transmembrane helix</keyword>
<evidence type="ECO:0000256" key="4">
    <source>
        <dbReference type="ARBA" id="ARBA00022692"/>
    </source>
</evidence>
<feature type="domain" description="Thioester reductase (TE)" evidence="11">
    <location>
        <begin position="268"/>
        <end position="535"/>
    </location>
</feature>
<evidence type="ECO:0000256" key="7">
    <source>
        <dbReference type="ARBA" id="ARBA00023098"/>
    </source>
</evidence>
<evidence type="ECO:0000313" key="12">
    <source>
        <dbReference type="EMBL" id="CAH3872181.1"/>
    </source>
</evidence>
<dbReference type="GO" id="GO:0102965">
    <property type="term" value="F:alcohol-forming long-chain fatty acyl-CoA reductase activity"/>
    <property type="evidence" value="ECO:0007669"/>
    <property type="project" value="UniProtKB-EC"/>
</dbReference>
<dbReference type="InterPro" id="IPR026055">
    <property type="entry name" value="FAR"/>
</dbReference>
<dbReference type="PANTHER" id="PTHR11011">
    <property type="entry name" value="MALE STERILITY PROTEIN 2-RELATED"/>
    <property type="match status" value="1"/>
</dbReference>
<evidence type="ECO:0000256" key="6">
    <source>
        <dbReference type="ARBA" id="ARBA00022989"/>
    </source>
</evidence>
<dbReference type="Pfam" id="PF07993">
    <property type="entry name" value="NAD_binding_4"/>
    <property type="match status" value="2"/>
</dbReference>
<evidence type="ECO:0000256" key="10">
    <source>
        <dbReference type="RuleBase" id="RU363097"/>
    </source>
</evidence>
<feature type="domain" description="Thioester reductase (TE)" evidence="11">
    <location>
        <begin position="106"/>
        <end position="241"/>
    </location>
</feature>
<dbReference type="PANTHER" id="PTHR11011:SF45">
    <property type="entry name" value="FATTY ACYL-COA REDUCTASE CG8306-RELATED"/>
    <property type="match status" value="1"/>
</dbReference>
<evidence type="ECO:0000256" key="2">
    <source>
        <dbReference type="ARBA" id="ARBA00005928"/>
    </source>
</evidence>
<dbReference type="GO" id="GO:0035336">
    <property type="term" value="P:long-chain fatty-acyl-CoA metabolic process"/>
    <property type="evidence" value="ECO:0007669"/>
    <property type="project" value="TreeGrafter"/>
</dbReference>
<keyword evidence="8" id="KW-0472">Membrane</keyword>